<proteinExistence type="predicted"/>
<dbReference type="InterPro" id="IPR000719">
    <property type="entry name" value="Prot_kinase_dom"/>
</dbReference>
<dbReference type="SUPFAM" id="SSF56112">
    <property type="entry name" value="Protein kinase-like (PK-like)"/>
    <property type="match status" value="1"/>
</dbReference>
<dbReference type="InterPro" id="IPR011009">
    <property type="entry name" value="Kinase-like_dom_sf"/>
</dbReference>
<sequence length="57" mass="6692">MICVYENDDLVYIVTEYLRGGELLDKICRQKSFSEREASAVLEVLARTVKYLHEHMI</sequence>
<dbReference type="Pfam" id="PF00069">
    <property type="entry name" value="Pkinase"/>
    <property type="match status" value="1"/>
</dbReference>
<keyword evidence="3" id="KW-1185">Reference proteome</keyword>
<comment type="caution">
    <text evidence="2">The sequence shown here is derived from an EMBL/GenBank/DDBJ whole genome shotgun (WGS) entry which is preliminary data.</text>
</comment>
<gene>
    <name evidence="2" type="ORF">PXEA_LOCUS31258</name>
</gene>
<reference evidence="2" key="1">
    <citation type="submission" date="2018-11" db="EMBL/GenBank/DDBJ databases">
        <authorList>
            <consortium name="Pathogen Informatics"/>
        </authorList>
    </citation>
    <scope>NUCLEOTIDE SEQUENCE</scope>
</reference>
<organism evidence="2 3">
    <name type="scientific">Protopolystoma xenopodis</name>
    <dbReference type="NCBI Taxonomy" id="117903"/>
    <lineage>
        <taxon>Eukaryota</taxon>
        <taxon>Metazoa</taxon>
        <taxon>Spiralia</taxon>
        <taxon>Lophotrochozoa</taxon>
        <taxon>Platyhelminthes</taxon>
        <taxon>Monogenea</taxon>
        <taxon>Polyopisthocotylea</taxon>
        <taxon>Polystomatidea</taxon>
        <taxon>Polystomatidae</taxon>
        <taxon>Protopolystoma</taxon>
    </lineage>
</organism>
<dbReference type="OrthoDB" id="63267at2759"/>
<protein>
    <recommendedName>
        <fullName evidence="1">Protein kinase domain-containing protein</fullName>
    </recommendedName>
</protein>
<evidence type="ECO:0000313" key="2">
    <source>
        <dbReference type="EMBL" id="VEL37818.1"/>
    </source>
</evidence>
<dbReference type="Gene3D" id="1.10.510.10">
    <property type="entry name" value="Transferase(Phosphotransferase) domain 1"/>
    <property type="match status" value="1"/>
</dbReference>
<feature type="domain" description="Protein kinase" evidence="1">
    <location>
        <begin position="1"/>
        <end position="57"/>
    </location>
</feature>
<dbReference type="GO" id="GO:0005524">
    <property type="term" value="F:ATP binding"/>
    <property type="evidence" value="ECO:0007669"/>
    <property type="project" value="InterPro"/>
</dbReference>
<accession>A0A3S5B1L7</accession>
<evidence type="ECO:0000313" key="3">
    <source>
        <dbReference type="Proteomes" id="UP000784294"/>
    </source>
</evidence>
<evidence type="ECO:0000259" key="1">
    <source>
        <dbReference type="PROSITE" id="PS50011"/>
    </source>
</evidence>
<name>A0A3S5B1L7_9PLAT</name>
<dbReference type="PROSITE" id="PS50011">
    <property type="entry name" value="PROTEIN_KINASE_DOM"/>
    <property type="match status" value="1"/>
</dbReference>
<dbReference type="Proteomes" id="UP000784294">
    <property type="component" value="Unassembled WGS sequence"/>
</dbReference>
<dbReference type="EMBL" id="CAAALY010256066">
    <property type="protein sequence ID" value="VEL37818.1"/>
    <property type="molecule type" value="Genomic_DNA"/>
</dbReference>
<dbReference type="AlphaFoldDB" id="A0A3S5B1L7"/>
<dbReference type="GO" id="GO:0004672">
    <property type="term" value="F:protein kinase activity"/>
    <property type="evidence" value="ECO:0007669"/>
    <property type="project" value="InterPro"/>
</dbReference>
<dbReference type="Gene3D" id="3.30.200.20">
    <property type="entry name" value="Phosphorylase Kinase, domain 1"/>
    <property type="match status" value="1"/>
</dbReference>
<dbReference type="PANTHER" id="PTHR24347">
    <property type="entry name" value="SERINE/THREONINE-PROTEIN KINASE"/>
    <property type="match status" value="1"/>
</dbReference>